<dbReference type="CDD" id="cd18577">
    <property type="entry name" value="ABC_6TM_Pgp_ABCB1_D1_like"/>
    <property type="match status" value="1"/>
</dbReference>
<dbReference type="InterPro" id="IPR003593">
    <property type="entry name" value="AAA+_ATPase"/>
</dbReference>
<gene>
    <name evidence="14" type="ORF">RJT34_13955</name>
</gene>
<dbReference type="GO" id="GO:0140359">
    <property type="term" value="F:ABC-type transporter activity"/>
    <property type="evidence" value="ECO:0007669"/>
    <property type="project" value="InterPro"/>
</dbReference>
<keyword evidence="10" id="KW-0325">Glycoprotein</keyword>
<dbReference type="Gene3D" id="1.20.1560.10">
    <property type="entry name" value="ABC transporter type 1, transmembrane domain"/>
    <property type="match status" value="1"/>
</dbReference>
<dbReference type="Pfam" id="PF00664">
    <property type="entry name" value="ABC_membrane"/>
    <property type="match status" value="2"/>
</dbReference>
<feature type="transmembrane region" description="Helical" evidence="11">
    <location>
        <begin position="255"/>
        <end position="276"/>
    </location>
</feature>
<name>A0AAN9JRM0_CLITE</name>
<evidence type="ECO:0000259" key="13">
    <source>
        <dbReference type="PROSITE" id="PS50929"/>
    </source>
</evidence>
<feature type="domain" description="ABC transmembrane type-1" evidence="13">
    <location>
        <begin position="687"/>
        <end position="973"/>
    </location>
</feature>
<proteinExistence type="inferred from homology"/>
<evidence type="ECO:0000256" key="11">
    <source>
        <dbReference type="SAM" id="Phobius"/>
    </source>
</evidence>
<dbReference type="CDD" id="cd18578">
    <property type="entry name" value="ABC_6TM_Pgp_ABCB1_D2_like"/>
    <property type="match status" value="1"/>
</dbReference>
<keyword evidence="6" id="KW-0547">Nucleotide-binding</keyword>
<evidence type="ECO:0000313" key="14">
    <source>
        <dbReference type="EMBL" id="KAK7303056.1"/>
    </source>
</evidence>
<feature type="transmembrane region" description="Helical" evidence="11">
    <location>
        <begin position="816"/>
        <end position="843"/>
    </location>
</feature>
<evidence type="ECO:0000259" key="12">
    <source>
        <dbReference type="PROSITE" id="PS50893"/>
    </source>
</evidence>
<dbReference type="FunFam" id="3.40.50.300:FF:000066">
    <property type="entry name" value="ABC transporter B family member 1"/>
    <property type="match status" value="2"/>
</dbReference>
<dbReference type="FunFam" id="1.20.1560.10:FF:000009">
    <property type="entry name" value="ABC transporter B family member 1"/>
    <property type="match status" value="1"/>
</dbReference>
<evidence type="ECO:0000256" key="2">
    <source>
        <dbReference type="ARBA" id="ARBA00007577"/>
    </source>
</evidence>
<dbReference type="InterPro" id="IPR027417">
    <property type="entry name" value="P-loop_NTPase"/>
</dbReference>
<dbReference type="CDD" id="cd03249">
    <property type="entry name" value="ABC_MTABC3_MDL1_MDL2"/>
    <property type="match status" value="2"/>
</dbReference>
<accession>A0AAN9JRM0</accession>
<dbReference type="InterPro" id="IPR011527">
    <property type="entry name" value="ABC1_TM_dom"/>
</dbReference>
<keyword evidence="3" id="KW-0813">Transport</keyword>
<feature type="domain" description="ABC transmembrane type-1" evidence="13">
    <location>
        <begin position="30"/>
        <end position="316"/>
    </location>
</feature>
<dbReference type="PROSITE" id="PS00211">
    <property type="entry name" value="ABC_TRANSPORTER_1"/>
    <property type="match status" value="2"/>
</dbReference>
<sequence length="1251" mass="135345">MATRSSQAHEKVPFYKLFTFADHLDVVLMIIGTICAMANGCSQPLMTLILGKLINTLGSTDPSHAIHQVSKVALLFVYLAVGTAIVAFLQVSCWMVTGERQAARIRSLYLKTILKQDIGFFDTETTSGEVIGRMSGDTILIQDAMGEKVGKFIQLASTFFGGFVVAFVRGWRLAVVLLACVPCVVVAGGVMSMLMAKMSSRGQVAYAEAGNVVEQTVGAIRTVASFIGEKKAIENYNSKLKIAYKTMVQQGMASGLGMGTLLLIIFCTYGLAMWYGSKLVVEKGFNGGKVITVIVSLMTGGMSLGQTTPSLNAFAAGQAAAYKMFETIKRKTKIDAYDTSGVVLEDINGDIELRDIYFRYPARPDVQIFSGFSLYVPSGTTAALVGQSGSGKSTVISLLERFYDPDAGEVLIDGVNLKNFQVRWIREQIGLVSQEPVLFAASIKENITYGKENATDEEITTAITLSNAKNFINKLPQGLETMAGQNGTQLSGGQKQRIAIARAILKNPIILLLDEATSALDAESERVVQEALENVMSKRTTVIVAHRLTTIRNADTIAVVQQGKIVEQGTHDELIKDVNGAYSQLILLQEGAMKAEHSRNSEEEKSSSSFDLDIHMAGSSTQRISLATSGGSRHSQSHSFALSHHSGVHQEIEDLDTANNQLNAKKPKSVSIKRLAYLNKPEIPVLLLGSIAAIVQGVVFPMFGLLFSSAITMFYEPPEQQRKDSRFWSLLFVGLGLITLVTLPVQNSLFGMAGGKLIERIRSMTFEKVVHQEISWFDDPVNSSGAVGARLSTDASTVKSLVGDTLALVVQNMSTITAGLVIAFTANWILALIILAVSPLVFMQGFLQMRFLKGFSADAKVKYEEASQVANDAVGGIRTVASFCAEQKVMDMYNRKCFEPKKQGVRLGLVSGVGFGTSFLALYCTNAFCFYIGSVLMQHGKATFGEVFRVFFCLTITAIGLSQTTALAPDTNKAKDSTASIFEILDSKPSIDSSSNEGRTLEAVAGDIELQHVSFSYPTRPHIKIFKNLCLSIPAGKTVALVGESGSGKSTVISLLERFYNPESGRILLDGVDIREFRLRWLRQQMGLVGQEPILFNESIRANIAYGKEGVATEEEIIAAAEAANAHKFISSLPHGYDTSVGERGTQLSGGQKQRIAIARAMLKDPKILLLDEATSALDAESERVVQEALDRVSVNRTTVVVAHRLTTIRGADIIAVVKNGVVAENGRHDALMKITDGVYASLVALHMSAS</sequence>
<dbReference type="PROSITE" id="PS50893">
    <property type="entry name" value="ABC_TRANSPORTER_2"/>
    <property type="match status" value="2"/>
</dbReference>
<keyword evidence="7" id="KW-0067">ATP-binding</keyword>
<feature type="transmembrane region" description="Helical" evidence="11">
    <location>
        <begin position="904"/>
        <end position="923"/>
    </location>
</feature>
<dbReference type="PANTHER" id="PTHR24222">
    <property type="entry name" value="ABC TRANSPORTER B FAMILY"/>
    <property type="match status" value="1"/>
</dbReference>
<feature type="transmembrane region" description="Helical" evidence="11">
    <location>
        <begin position="26"/>
        <end position="54"/>
    </location>
</feature>
<dbReference type="GO" id="GO:0005886">
    <property type="term" value="C:plasma membrane"/>
    <property type="evidence" value="ECO:0007669"/>
    <property type="project" value="UniProtKB-SubCell"/>
</dbReference>
<keyword evidence="15" id="KW-1185">Reference proteome</keyword>
<dbReference type="InterPro" id="IPR039421">
    <property type="entry name" value="Type_1_exporter"/>
</dbReference>
<feature type="transmembrane region" description="Helical" evidence="11">
    <location>
        <begin position="685"/>
        <end position="715"/>
    </location>
</feature>
<dbReference type="EMBL" id="JAYKXN010000003">
    <property type="protein sequence ID" value="KAK7303056.1"/>
    <property type="molecule type" value="Genomic_DNA"/>
</dbReference>
<keyword evidence="4 11" id="KW-0812">Transmembrane</keyword>
<dbReference type="GO" id="GO:0005524">
    <property type="term" value="F:ATP binding"/>
    <property type="evidence" value="ECO:0007669"/>
    <property type="project" value="UniProtKB-KW"/>
</dbReference>
<dbReference type="SUPFAM" id="SSF52540">
    <property type="entry name" value="P-loop containing nucleoside triphosphate hydrolases"/>
    <property type="match status" value="2"/>
</dbReference>
<evidence type="ECO:0000256" key="1">
    <source>
        <dbReference type="ARBA" id="ARBA00004651"/>
    </source>
</evidence>
<dbReference type="GO" id="GO:0010328">
    <property type="term" value="F:auxin influx transmembrane transporter activity"/>
    <property type="evidence" value="ECO:0007669"/>
    <property type="project" value="UniProtKB-ARBA"/>
</dbReference>
<dbReference type="PANTHER" id="PTHR24222:SF50">
    <property type="entry name" value="ABC TRANSPORTER B FAMILY MEMBER 9-LIKE ISOFORM X2"/>
    <property type="match status" value="1"/>
</dbReference>
<keyword evidence="9 11" id="KW-0472">Membrane</keyword>
<dbReference type="Gene3D" id="3.40.50.300">
    <property type="entry name" value="P-loop containing nucleotide triphosphate hydrolases"/>
    <property type="match status" value="2"/>
</dbReference>
<evidence type="ECO:0000256" key="9">
    <source>
        <dbReference type="ARBA" id="ARBA00023136"/>
    </source>
</evidence>
<feature type="transmembrane region" description="Helical" evidence="11">
    <location>
        <begin position="727"/>
        <end position="745"/>
    </location>
</feature>
<dbReference type="PROSITE" id="PS50929">
    <property type="entry name" value="ABC_TM1F"/>
    <property type="match status" value="2"/>
</dbReference>
<dbReference type="InterPro" id="IPR017871">
    <property type="entry name" value="ABC_transporter-like_CS"/>
</dbReference>
<evidence type="ECO:0000256" key="4">
    <source>
        <dbReference type="ARBA" id="ARBA00022692"/>
    </source>
</evidence>
<dbReference type="InterPro" id="IPR003439">
    <property type="entry name" value="ABC_transporter-like_ATP-bd"/>
</dbReference>
<feature type="domain" description="ABC transporter" evidence="12">
    <location>
        <begin position="351"/>
        <end position="587"/>
    </location>
</feature>
<dbReference type="SUPFAM" id="SSF90123">
    <property type="entry name" value="ABC transporter transmembrane region"/>
    <property type="match status" value="2"/>
</dbReference>
<feature type="transmembrane region" description="Helical" evidence="11">
    <location>
        <begin position="74"/>
        <end position="96"/>
    </location>
</feature>
<evidence type="ECO:0000256" key="5">
    <source>
        <dbReference type="ARBA" id="ARBA00022737"/>
    </source>
</evidence>
<evidence type="ECO:0000313" key="15">
    <source>
        <dbReference type="Proteomes" id="UP001359559"/>
    </source>
</evidence>
<keyword evidence="5" id="KW-0677">Repeat</keyword>
<evidence type="ECO:0000256" key="6">
    <source>
        <dbReference type="ARBA" id="ARBA00022741"/>
    </source>
</evidence>
<dbReference type="Pfam" id="PF00005">
    <property type="entry name" value="ABC_tran"/>
    <property type="match status" value="2"/>
</dbReference>
<dbReference type="SMART" id="SM00382">
    <property type="entry name" value="AAA"/>
    <property type="match status" value="2"/>
</dbReference>
<comment type="caution">
    <text evidence="14">The sequence shown here is derived from an EMBL/GenBank/DDBJ whole genome shotgun (WGS) entry which is preliminary data.</text>
</comment>
<keyword evidence="8 11" id="KW-1133">Transmembrane helix</keyword>
<feature type="domain" description="ABC transporter" evidence="12">
    <location>
        <begin position="1008"/>
        <end position="1245"/>
    </location>
</feature>
<evidence type="ECO:0000256" key="7">
    <source>
        <dbReference type="ARBA" id="ARBA00022840"/>
    </source>
</evidence>
<feature type="transmembrane region" description="Helical" evidence="11">
    <location>
        <begin position="174"/>
        <end position="196"/>
    </location>
</feature>
<dbReference type="GO" id="GO:0016887">
    <property type="term" value="F:ATP hydrolysis activity"/>
    <property type="evidence" value="ECO:0007669"/>
    <property type="project" value="InterPro"/>
</dbReference>
<evidence type="ECO:0000256" key="8">
    <source>
        <dbReference type="ARBA" id="ARBA00022989"/>
    </source>
</evidence>
<comment type="similarity">
    <text evidence="2">Belongs to the ABC transporter superfamily. ABCB family. Multidrug resistance exporter (TC 3.A.1.201) subfamily.</text>
</comment>
<evidence type="ECO:0000256" key="10">
    <source>
        <dbReference type="ARBA" id="ARBA00023180"/>
    </source>
</evidence>
<evidence type="ECO:0000256" key="3">
    <source>
        <dbReference type="ARBA" id="ARBA00022448"/>
    </source>
</evidence>
<comment type="subcellular location">
    <subcellularLocation>
        <location evidence="1">Cell membrane</location>
        <topology evidence="1">Multi-pass membrane protein</topology>
    </subcellularLocation>
</comment>
<organism evidence="14 15">
    <name type="scientific">Clitoria ternatea</name>
    <name type="common">Butterfly pea</name>
    <dbReference type="NCBI Taxonomy" id="43366"/>
    <lineage>
        <taxon>Eukaryota</taxon>
        <taxon>Viridiplantae</taxon>
        <taxon>Streptophyta</taxon>
        <taxon>Embryophyta</taxon>
        <taxon>Tracheophyta</taxon>
        <taxon>Spermatophyta</taxon>
        <taxon>Magnoliopsida</taxon>
        <taxon>eudicotyledons</taxon>
        <taxon>Gunneridae</taxon>
        <taxon>Pentapetalae</taxon>
        <taxon>rosids</taxon>
        <taxon>fabids</taxon>
        <taxon>Fabales</taxon>
        <taxon>Fabaceae</taxon>
        <taxon>Papilionoideae</taxon>
        <taxon>50 kb inversion clade</taxon>
        <taxon>NPAAA clade</taxon>
        <taxon>indigoferoid/millettioid clade</taxon>
        <taxon>Phaseoleae</taxon>
        <taxon>Clitoria</taxon>
    </lineage>
</organism>
<dbReference type="InterPro" id="IPR036640">
    <property type="entry name" value="ABC1_TM_sf"/>
</dbReference>
<dbReference type="Proteomes" id="UP001359559">
    <property type="component" value="Unassembled WGS sequence"/>
</dbReference>
<protein>
    <recommendedName>
        <fullName evidence="16">ABC transporter B family member 9</fullName>
    </recommendedName>
</protein>
<reference evidence="14 15" key="1">
    <citation type="submission" date="2024-01" db="EMBL/GenBank/DDBJ databases">
        <title>The genomes of 5 underutilized Papilionoideae crops provide insights into root nodulation and disease resistance.</title>
        <authorList>
            <person name="Yuan L."/>
        </authorList>
    </citation>
    <scope>NUCLEOTIDE SEQUENCE [LARGE SCALE GENOMIC DNA]</scope>
    <source>
        <strain evidence="14">LY-2023</strain>
        <tissue evidence="14">Leaf</tissue>
    </source>
</reference>
<dbReference type="FunFam" id="1.20.1560.10:FF:000044">
    <property type="entry name" value="ABC transporter B family member 9"/>
    <property type="match status" value="1"/>
</dbReference>
<feature type="transmembrane region" description="Helical" evidence="11">
    <location>
        <begin position="149"/>
        <end position="168"/>
    </location>
</feature>
<evidence type="ECO:0008006" key="16">
    <source>
        <dbReference type="Google" id="ProtNLM"/>
    </source>
</evidence>
<dbReference type="GO" id="GO:0010329">
    <property type="term" value="F:auxin efflux transmembrane transporter activity"/>
    <property type="evidence" value="ECO:0007669"/>
    <property type="project" value="UniProtKB-ARBA"/>
</dbReference>
<dbReference type="AlphaFoldDB" id="A0AAN9JRM0"/>